<evidence type="ECO:0000313" key="9">
    <source>
        <dbReference type="Proteomes" id="UP000008141"/>
    </source>
</evidence>
<dbReference type="OrthoDB" id="25761at2759"/>
<dbReference type="InterPro" id="IPR017907">
    <property type="entry name" value="Znf_RING_CS"/>
</dbReference>
<dbReference type="SMART" id="SM00184">
    <property type="entry name" value="RING"/>
    <property type="match status" value="1"/>
</dbReference>
<dbReference type="InParanoid" id="E1ZGV8"/>
<proteinExistence type="predicted"/>
<feature type="zinc finger region" description="C3H1-type" evidence="4">
    <location>
        <begin position="42"/>
        <end position="70"/>
    </location>
</feature>
<feature type="domain" description="C3H1-type" evidence="7">
    <location>
        <begin position="42"/>
        <end position="70"/>
    </location>
</feature>
<keyword evidence="2 4" id="KW-0863">Zinc-finger</keyword>
<accession>E1ZGV8</accession>
<dbReference type="PROSITE" id="PS50103">
    <property type="entry name" value="ZF_C3H1"/>
    <property type="match status" value="1"/>
</dbReference>
<dbReference type="GO" id="GO:0008270">
    <property type="term" value="F:zinc ion binding"/>
    <property type="evidence" value="ECO:0007669"/>
    <property type="project" value="UniProtKB-KW"/>
</dbReference>
<evidence type="ECO:0000256" key="5">
    <source>
        <dbReference type="SAM" id="MobiDB-lite"/>
    </source>
</evidence>
<evidence type="ECO:0000256" key="2">
    <source>
        <dbReference type="ARBA" id="ARBA00022771"/>
    </source>
</evidence>
<dbReference type="eggNOG" id="KOG1813">
    <property type="taxonomic scope" value="Eukaryota"/>
</dbReference>
<dbReference type="PANTHER" id="PTHR12930:SF0">
    <property type="entry name" value="RING FINGER PROTEIN 113B"/>
    <property type="match status" value="1"/>
</dbReference>
<dbReference type="SUPFAM" id="SSF57850">
    <property type="entry name" value="RING/U-box"/>
    <property type="match status" value="1"/>
</dbReference>
<evidence type="ECO:0000256" key="1">
    <source>
        <dbReference type="ARBA" id="ARBA00022723"/>
    </source>
</evidence>
<keyword evidence="1 4" id="KW-0479">Metal-binding</keyword>
<dbReference type="OMA" id="RCGHYFD"/>
<dbReference type="Proteomes" id="UP000008141">
    <property type="component" value="Unassembled WGS sequence"/>
</dbReference>
<feature type="compositionally biased region" description="Acidic residues" evidence="5">
    <location>
        <begin position="100"/>
        <end position="110"/>
    </location>
</feature>
<dbReference type="GeneID" id="17354477"/>
<evidence type="ECO:0000313" key="8">
    <source>
        <dbReference type="EMBL" id="EFN54820.1"/>
    </source>
</evidence>
<dbReference type="CDD" id="cd16539">
    <property type="entry name" value="RING-HC_RNF113A_B"/>
    <property type="match status" value="1"/>
</dbReference>
<dbReference type="FunFam" id="3.30.40.10:FF:000045">
    <property type="entry name" value="RING finger protein 113A"/>
    <property type="match status" value="1"/>
</dbReference>
<sequence>MNSYKDFRAGFRREHTVGAEKGSGSHGPLRASTNVRMTVRFDYQPDICKDYKETGYCGYGDACKFMHDRGDYKAGWEIDRDWDTQQKEKRERLLAGWKPEDEEEEAKDSEEDDELPFACLICRRPWAEAQDPVVTRCKHYFCEQCALQHNAKTPKCFACEQPTGGIFNVAHEIVRREKARQRKEAGDD</sequence>
<dbReference type="RefSeq" id="XP_005846922.1">
    <property type="nucleotide sequence ID" value="XM_005846860.1"/>
</dbReference>
<keyword evidence="9" id="KW-1185">Reference proteome</keyword>
<dbReference type="InterPro" id="IPR039971">
    <property type="entry name" value="CWC24-like"/>
</dbReference>
<evidence type="ECO:0008006" key="10">
    <source>
        <dbReference type="Google" id="ProtNLM"/>
    </source>
</evidence>
<dbReference type="GO" id="GO:0034247">
    <property type="term" value="P:snoRNA splicing"/>
    <property type="evidence" value="ECO:0007669"/>
    <property type="project" value="TreeGrafter"/>
</dbReference>
<dbReference type="FunCoup" id="E1ZGV8">
    <property type="interactions" value="1579"/>
</dbReference>
<dbReference type="PROSITE" id="PS50089">
    <property type="entry name" value="ZF_RING_2"/>
    <property type="match status" value="1"/>
</dbReference>
<dbReference type="InterPro" id="IPR001841">
    <property type="entry name" value="Znf_RING"/>
</dbReference>
<evidence type="ECO:0000259" key="6">
    <source>
        <dbReference type="PROSITE" id="PS50089"/>
    </source>
</evidence>
<protein>
    <recommendedName>
        <fullName evidence="10">RING-type E3 ubiquitin transferase</fullName>
    </recommendedName>
</protein>
<dbReference type="FunFam" id="4.10.1000.10:FF:000014">
    <property type="entry name" value="Zinc finger CCCH domain-containing protein 1"/>
    <property type="match status" value="1"/>
</dbReference>
<dbReference type="Gene3D" id="3.30.40.10">
    <property type="entry name" value="Zinc/RING finger domain, C3HC4 (zinc finger)"/>
    <property type="match status" value="1"/>
</dbReference>
<reference evidence="8 9" key="1">
    <citation type="journal article" date="2010" name="Plant Cell">
        <title>The Chlorella variabilis NC64A genome reveals adaptation to photosymbiosis, coevolution with viruses, and cryptic sex.</title>
        <authorList>
            <person name="Blanc G."/>
            <person name="Duncan G."/>
            <person name="Agarkova I."/>
            <person name="Borodovsky M."/>
            <person name="Gurnon J."/>
            <person name="Kuo A."/>
            <person name="Lindquist E."/>
            <person name="Lucas S."/>
            <person name="Pangilinan J."/>
            <person name="Polle J."/>
            <person name="Salamov A."/>
            <person name="Terry A."/>
            <person name="Yamada T."/>
            <person name="Dunigan D.D."/>
            <person name="Grigoriev I.V."/>
            <person name="Claverie J.M."/>
            <person name="Van Etten J.L."/>
        </authorList>
    </citation>
    <scope>NUCLEOTIDE SEQUENCE [LARGE SCALE GENOMIC DNA]</scope>
    <source>
        <strain evidence="8 9">NC64A</strain>
    </source>
</reference>
<dbReference type="SMART" id="SM00356">
    <property type="entry name" value="ZnF_C3H1"/>
    <property type="match status" value="1"/>
</dbReference>
<feature type="region of interest" description="Disordered" evidence="5">
    <location>
        <begin position="90"/>
        <end position="110"/>
    </location>
</feature>
<dbReference type="GO" id="GO:0005684">
    <property type="term" value="C:U2-type spliceosomal complex"/>
    <property type="evidence" value="ECO:0007669"/>
    <property type="project" value="TreeGrafter"/>
</dbReference>
<dbReference type="InterPro" id="IPR000571">
    <property type="entry name" value="Znf_CCCH"/>
</dbReference>
<dbReference type="STRING" id="554065.E1ZGV8"/>
<gene>
    <name evidence="8" type="ORF">CHLNCDRAFT_31479</name>
</gene>
<evidence type="ECO:0000256" key="3">
    <source>
        <dbReference type="ARBA" id="ARBA00022833"/>
    </source>
</evidence>
<dbReference type="Pfam" id="PF00642">
    <property type="entry name" value="zf-CCCH"/>
    <property type="match status" value="1"/>
</dbReference>
<dbReference type="PROSITE" id="PS00518">
    <property type="entry name" value="ZF_RING_1"/>
    <property type="match status" value="1"/>
</dbReference>
<dbReference type="PANTHER" id="PTHR12930">
    <property type="entry name" value="ZINC FINGER PROTEIN 183"/>
    <property type="match status" value="1"/>
</dbReference>
<dbReference type="Pfam" id="PF14634">
    <property type="entry name" value="zf-RING_5"/>
    <property type="match status" value="1"/>
</dbReference>
<dbReference type="InterPro" id="IPR013083">
    <property type="entry name" value="Znf_RING/FYVE/PHD"/>
</dbReference>
<evidence type="ECO:0000259" key="7">
    <source>
        <dbReference type="PROSITE" id="PS50103"/>
    </source>
</evidence>
<dbReference type="InterPro" id="IPR036855">
    <property type="entry name" value="Znf_CCCH_sf"/>
</dbReference>
<dbReference type="SUPFAM" id="SSF90229">
    <property type="entry name" value="CCCH zinc finger"/>
    <property type="match status" value="1"/>
</dbReference>
<dbReference type="AlphaFoldDB" id="E1ZGV8"/>
<keyword evidence="3 4" id="KW-0862">Zinc</keyword>
<dbReference type="KEGG" id="cvr:CHLNCDRAFT_31479"/>
<organism evidence="9">
    <name type="scientific">Chlorella variabilis</name>
    <name type="common">Green alga</name>
    <dbReference type="NCBI Taxonomy" id="554065"/>
    <lineage>
        <taxon>Eukaryota</taxon>
        <taxon>Viridiplantae</taxon>
        <taxon>Chlorophyta</taxon>
        <taxon>core chlorophytes</taxon>
        <taxon>Trebouxiophyceae</taxon>
        <taxon>Chlorellales</taxon>
        <taxon>Chlorellaceae</taxon>
        <taxon>Chlorella clade</taxon>
        <taxon>Chlorella</taxon>
    </lineage>
</organism>
<feature type="domain" description="RING-type" evidence="6">
    <location>
        <begin position="119"/>
        <end position="160"/>
    </location>
</feature>
<dbReference type="Gene3D" id="4.10.1000.10">
    <property type="entry name" value="Zinc finger, CCCH-type"/>
    <property type="match status" value="1"/>
</dbReference>
<evidence type="ECO:0000256" key="4">
    <source>
        <dbReference type="PROSITE-ProRule" id="PRU00723"/>
    </source>
</evidence>
<dbReference type="EMBL" id="GL433846">
    <property type="protein sequence ID" value="EFN54820.1"/>
    <property type="molecule type" value="Genomic_DNA"/>
</dbReference>
<name>E1ZGV8_CHLVA</name>